<protein>
    <submittedName>
        <fullName evidence="2">Uncharacterized protein</fullName>
    </submittedName>
</protein>
<sequence length="238" mass="26325">MLNRAARTPTKTKTKTKTRIKIRIKTSSGAARSGVRRLLQAAVGGFDLPRLQHRGGGLSGEGQPMAGGLRRPLLPRPAAPLLLPSPARSRTAQFPAAAPSQNRSVVSRLFLNCDVLLQSGGYDASPCCGTRLGRRGPHRRPRLLLVFHLHSRRRQPKAAAEKARKAVESHGSLYPSSFGQPWIADVTEIGFREPLHRWVRRSVYLDVIHASFKGLGKSLSQPKHLKMYHTHAFDWCVT</sequence>
<accession>A0A6V7PSU5</accession>
<feature type="region of interest" description="Disordered" evidence="1">
    <location>
        <begin position="55"/>
        <end position="77"/>
    </location>
</feature>
<dbReference type="AlphaFoldDB" id="A0A6V7PSU5"/>
<reference evidence="2" key="1">
    <citation type="submission" date="2020-07" db="EMBL/GenBank/DDBJ databases">
        <authorList>
            <person name="Lin J."/>
        </authorList>
    </citation>
    <scope>NUCLEOTIDE SEQUENCE</scope>
</reference>
<evidence type="ECO:0000313" key="2">
    <source>
        <dbReference type="EMBL" id="CAD1833900.1"/>
    </source>
</evidence>
<name>A0A6V7PSU5_ANACO</name>
<gene>
    <name evidence="2" type="ORF">CB5_LOCUS17111</name>
</gene>
<proteinExistence type="predicted"/>
<dbReference type="EMBL" id="LR862152">
    <property type="protein sequence ID" value="CAD1833900.1"/>
    <property type="molecule type" value="Genomic_DNA"/>
</dbReference>
<evidence type="ECO:0000256" key="1">
    <source>
        <dbReference type="SAM" id="MobiDB-lite"/>
    </source>
</evidence>
<organism evidence="2">
    <name type="scientific">Ananas comosus var. bracteatus</name>
    <name type="common">red pineapple</name>
    <dbReference type="NCBI Taxonomy" id="296719"/>
    <lineage>
        <taxon>Eukaryota</taxon>
        <taxon>Viridiplantae</taxon>
        <taxon>Streptophyta</taxon>
        <taxon>Embryophyta</taxon>
        <taxon>Tracheophyta</taxon>
        <taxon>Spermatophyta</taxon>
        <taxon>Magnoliopsida</taxon>
        <taxon>Liliopsida</taxon>
        <taxon>Poales</taxon>
        <taxon>Bromeliaceae</taxon>
        <taxon>Bromelioideae</taxon>
        <taxon>Ananas</taxon>
    </lineage>
</organism>